<dbReference type="AlphaFoldDB" id="A0A0F9F1V6"/>
<dbReference type="EMBL" id="LAZR01022892">
    <property type="protein sequence ID" value="KKL80304.1"/>
    <property type="molecule type" value="Genomic_DNA"/>
</dbReference>
<name>A0A0F9F1V6_9ZZZZ</name>
<dbReference type="InterPro" id="IPR003346">
    <property type="entry name" value="Transposase_20"/>
</dbReference>
<dbReference type="GO" id="GO:0006313">
    <property type="term" value="P:DNA transposition"/>
    <property type="evidence" value="ECO:0007669"/>
    <property type="project" value="InterPro"/>
</dbReference>
<organism evidence="2">
    <name type="scientific">marine sediment metagenome</name>
    <dbReference type="NCBI Taxonomy" id="412755"/>
    <lineage>
        <taxon>unclassified sequences</taxon>
        <taxon>metagenomes</taxon>
        <taxon>ecological metagenomes</taxon>
    </lineage>
</organism>
<evidence type="ECO:0000313" key="2">
    <source>
        <dbReference type="EMBL" id="KKL80304.1"/>
    </source>
</evidence>
<comment type="caution">
    <text evidence="2">The sequence shown here is derived from an EMBL/GenBank/DDBJ whole genome shotgun (WGS) entry which is preliminary data.</text>
</comment>
<reference evidence="2" key="1">
    <citation type="journal article" date="2015" name="Nature">
        <title>Complex archaea that bridge the gap between prokaryotes and eukaryotes.</title>
        <authorList>
            <person name="Spang A."/>
            <person name="Saw J.H."/>
            <person name="Jorgensen S.L."/>
            <person name="Zaremba-Niedzwiedzka K."/>
            <person name="Martijn J."/>
            <person name="Lind A.E."/>
            <person name="van Eijk R."/>
            <person name="Schleper C."/>
            <person name="Guy L."/>
            <person name="Ettema T.J."/>
        </authorList>
    </citation>
    <scope>NUCLEOTIDE SEQUENCE</scope>
</reference>
<proteinExistence type="predicted"/>
<feature type="domain" description="Transposase IS116/IS110/IS902 C-terminal" evidence="1">
    <location>
        <begin position="2"/>
        <end position="74"/>
    </location>
</feature>
<accession>A0A0F9F1V6</accession>
<dbReference type="GO" id="GO:0004803">
    <property type="term" value="F:transposase activity"/>
    <property type="evidence" value="ECO:0007669"/>
    <property type="project" value="InterPro"/>
</dbReference>
<sequence length="78" mass="8594">MELLLSIPEGSPDTPAMVLAEIAGISCFDNPTKLAKWTELAPKVYQSGHKKNITGKIHKSGDKHLWPSFVLTAKDIYD</sequence>
<gene>
    <name evidence="2" type="ORF">LCGC14_2006100</name>
</gene>
<dbReference type="GO" id="GO:0003677">
    <property type="term" value="F:DNA binding"/>
    <property type="evidence" value="ECO:0007669"/>
    <property type="project" value="InterPro"/>
</dbReference>
<evidence type="ECO:0000259" key="1">
    <source>
        <dbReference type="Pfam" id="PF02371"/>
    </source>
</evidence>
<dbReference type="Pfam" id="PF02371">
    <property type="entry name" value="Transposase_20"/>
    <property type="match status" value="1"/>
</dbReference>
<protein>
    <recommendedName>
        <fullName evidence="1">Transposase IS116/IS110/IS902 C-terminal domain-containing protein</fullName>
    </recommendedName>
</protein>